<name>A0ABQ9ADI6_9ROSI</name>
<reference evidence="1" key="1">
    <citation type="submission" date="2022-10" db="EMBL/GenBank/DDBJ databases">
        <authorList>
            <person name="Hyden B.L."/>
            <person name="Feng K."/>
            <person name="Yates T."/>
            <person name="Jawdy S."/>
            <person name="Smart L.B."/>
            <person name="Muchero W."/>
        </authorList>
    </citation>
    <scope>NUCLEOTIDE SEQUENCE</scope>
    <source>
        <tissue evidence="1">Shoot tip</tissue>
    </source>
</reference>
<reference evidence="1" key="2">
    <citation type="journal article" date="2023" name="Int. J. Mol. Sci.">
        <title>De Novo Assembly and Annotation of 11 Diverse Shrub Willow (Salix) Genomes Reveals Novel Gene Organization in Sex-Linked Regions.</title>
        <authorList>
            <person name="Hyden B."/>
            <person name="Feng K."/>
            <person name="Yates T.B."/>
            <person name="Jawdy S."/>
            <person name="Cereghino C."/>
            <person name="Smart L.B."/>
            <person name="Muchero W."/>
        </authorList>
    </citation>
    <scope>NUCLEOTIDE SEQUENCE</scope>
    <source>
        <tissue evidence="1">Shoot tip</tissue>
    </source>
</reference>
<sequence length="74" mass="8593">MISNSRKFNMDLCSFLSHGTYYETGRKIQNLKFNTNSKGFTKVNLVPHKLNNGPWISKKTMTYIRLVVSYLETS</sequence>
<gene>
    <name evidence="1" type="ORF">OIU77_008826</name>
</gene>
<accession>A0ABQ9ADI6</accession>
<protein>
    <submittedName>
        <fullName evidence="1">Uncharacterized protein</fullName>
    </submittedName>
</protein>
<keyword evidence="2" id="KW-1185">Reference proteome</keyword>
<dbReference type="Proteomes" id="UP001141253">
    <property type="component" value="Chromosome 11"/>
</dbReference>
<comment type="caution">
    <text evidence="1">The sequence shown here is derived from an EMBL/GenBank/DDBJ whole genome shotgun (WGS) entry which is preliminary data.</text>
</comment>
<organism evidence="1 2">
    <name type="scientific">Salix suchowensis</name>
    <dbReference type="NCBI Taxonomy" id="1278906"/>
    <lineage>
        <taxon>Eukaryota</taxon>
        <taxon>Viridiplantae</taxon>
        <taxon>Streptophyta</taxon>
        <taxon>Embryophyta</taxon>
        <taxon>Tracheophyta</taxon>
        <taxon>Spermatophyta</taxon>
        <taxon>Magnoliopsida</taxon>
        <taxon>eudicotyledons</taxon>
        <taxon>Gunneridae</taxon>
        <taxon>Pentapetalae</taxon>
        <taxon>rosids</taxon>
        <taxon>fabids</taxon>
        <taxon>Malpighiales</taxon>
        <taxon>Salicaceae</taxon>
        <taxon>Saliceae</taxon>
        <taxon>Salix</taxon>
    </lineage>
</organism>
<evidence type="ECO:0000313" key="2">
    <source>
        <dbReference type="Proteomes" id="UP001141253"/>
    </source>
</evidence>
<evidence type="ECO:0000313" key="1">
    <source>
        <dbReference type="EMBL" id="KAJ6332852.1"/>
    </source>
</evidence>
<proteinExistence type="predicted"/>
<dbReference type="EMBL" id="JAPFFI010000021">
    <property type="protein sequence ID" value="KAJ6332852.1"/>
    <property type="molecule type" value="Genomic_DNA"/>
</dbReference>